<evidence type="ECO:0000313" key="5">
    <source>
        <dbReference type="Proteomes" id="UP000230033"/>
    </source>
</evidence>
<protein>
    <submittedName>
        <fullName evidence="4">ABC transporter ATP-binding protein</fullName>
    </submittedName>
</protein>
<dbReference type="Gene3D" id="3.40.50.300">
    <property type="entry name" value="P-loop containing nucleotide triphosphate hydrolases"/>
    <property type="match status" value="1"/>
</dbReference>
<evidence type="ECO:0000313" key="4">
    <source>
        <dbReference type="EMBL" id="PIS13890.1"/>
    </source>
</evidence>
<dbReference type="AlphaFoldDB" id="A0A2H0WML6"/>
<dbReference type="PANTHER" id="PTHR43158">
    <property type="entry name" value="SKFA PEPTIDE EXPORT ATP-BINDING PROTEIN SKFE"/>
    <property type="match status" value="1"/>
</dbReference>
<dbReference type="PANTHER" id="PTHR43158:SF1">
    <property type="entry name" value="ABC TRANSPORTER, ATP-BINDING PROTEIN"/>
    <property type="match status" value="1"/>
</dbReference>
<feature type="domain" description="ABC transporter" evidence="3">
    <location>
        <begin position="18"/>
        <end position="51"/>
    </location>
</feature>
<proteinExistence type="predicted"/>
<comment type="caution">
    <text evidence="4">The sequence shown here is derived from an EMBL/GenBank/DDBJ whole genome shotgun (WGS) entry which is preliminary data.</text>
</comment>
<dbReference type="Pfam" id="PF00005">
    <property type="entry name" value="ABC_tran"/>
    <property type="match status" value="1"/>
</dbReference>
<dbReference type="SUPFAM" id="SSF52540">
    <property type="entry name" value="P-loop containing nucleoside triphosphate hydrolases"/>
    <property type="match status" value="1"/>
</dbReference>
<evidence type="ECO:0000256" key="2">
    <source>
        <dbReference type="ARBA" id="ARBA00022840"/>
    </source>
</evidence>
<dbReference type="InterPro" id="IPR003439">
    <property type="entry name" value="ABC_transporter-like_ATP-bd"/>
</dbReference>
<reference evidence="5" key="1">
    <citation type="submission" date="2017-09" db="EMBL/GenBank/DDBJ databases">
        <title>Depth-based differentiation of microbial function through sediment-hosted aquifers and enrichment of novel symbionts in the deep terrestrial subsurface.</title>
        <authorList>
            <person name="Probst A.J."/>
            <person name="Ladd B."/>
            <person name="Jarett J.K."/>
            <person name="Geller-Mcgrath D.E."/>
            <person name="Sieber C.M.K."/>
            <person name="Emerson J.B."/>
            <person name="Anantharaman K."/>
            <person name="Thomas B.C."/>
            <person name="Malmstrom R."/>
            <person name="Stieglmeier M."/>
            <person name="Klingl A."/>
            <person name="Woyke T."/>
            <person name="Ryan C.M."/>
            <person name="Banfield J.F."/>
        </authorList>
    </citation>
    <scope>NUCLEOTIDE SEQUENCE [LARGE SCALE GENOMIC DNA]</scope>
</reference>
<dbReference type="GO" id="GO:0005524">
    <property type="term" value="F:ATP binding"/>
    <property type="evidence" value="ECO:0007669"/>
    <property type="project" value="UniProtKB-KW"/>
</dbReference>
<accession>A0A2H0WML6</accession>
<dbReference type="Proteomes" id="UP000230033">
    <property type="component" value="Unassembled WGS sequence"/>
</dbReference>
<keyword evidence="1" id="KW-0547">Nucleotide-binding</keyword>
<dbReference type="InterPro" id="IPR027417">
    <property type="entry name" value="P-loop_NTPase"/>
</dbReference>
<keyword evidence="2 4" id="KW-0067">ATP-binding</keyword>
<sequence>MQLKIDSVSKEYLGRKVLDNLSFSLGKKEIVGLVGENGSGKTTLLKIMAGL</sequence>
<dbReference type="GO" id="GO:0016887">
    <property type="term" value="F:ATP hydrolysis activity"/>
    <property type="evidence" value="ECO:0007669"/>
    <property type="project" value="InterPro"/>
</dbReference>
<name>A0A2H0WML6_9BACT</name>
<organism evidence="4 5">
    <name type="scientific">Candidatus Shapirobacteria bacterium CG09_land_8_20_14_0_10_47_13</name>
    <dbReference type="NCBI Taxonomy" id="1974481"/>
    <lineage>
        <taxon>Bacteria</taxon>
        <taxon>Candidatus Shapironibacteriota</taxon>
    </lineage>
</organism>
<gene>
    <name evidence="4" type="ORF">COT65_01715</name>
</gene>
<dbReference type="EMBL" id="PEZJ01000021">
    <property type="protein sequence ID" value="PIS13890.1"/>
    <property type="molecule type" value="Genomic_DNA"/>
</dbReference>
<evidence type="ECO:0000259" key="3">
    <source>
        <dbReference type="Pfam" id="PF00005"/>
    </source>
</evidence>
<feature type="non-terminal residue" evidence="4">
    <location>
        <position position="51"/>
    </location>
</feature>
<evidence type="ECO:0000256" key="1">
    <source>
        <dbReference type="ARBA" id="ARBA00022741"/>
    </source>
</evidence>